<dbReference type="EMBL" id="JEMU01000006">
    <property type="protein sequence ID" value="KAJ03447.1"/>
    <property type="molecule type" value="Genomic_DNA"/>
</dbReference>
<dbReference type="SUPFAM" id="SSF46689">
    <property type="entry name" value="Homeodomain-like"/>
    <property type="match status" value="1"/>
</dbReference>
<dbReference type="STRING" id="83219.PM02_08855"/>
<dbReference type="InterPro" id="IPR018060">
    <property type="entry name" value="HTH_AraC"/>
</dbReference>
<gene>
    <name evidence="5" type="ORF">PM02_08855</name>
</gene>
<name>A0A061SRC0_9RHOB</name>
<proteinExistence type="predicted"/>
<dbReference type="PANTHER" id="PTHR43280:SF32">
    <property type="entry name" value="TRANSCRIPTIONAL REGULATORY PROTEIN"/>
    <property type="match status" value="1"/>
</dbReference>
<dbReference type="InterPro" id="IPR037923">
    <property type="entry name" value="HTH-like"/>
</dbReference>
<feature type="domain" description="HTH araC/xylS-type" evidence="4">
    <location>
        <begin position="164"/>
        <end position="262"/>
    </location>
</feature>
<dbReference type="PROSITE" id="PS01124">
    <property type="entry name" value="HTH_ARAC_FAMILY_2"/>
    <property type="match status" value="1"/>
</dbReference>
<dbReference type="Pfam" id="PF12833">
    <property type="entry name" value="HTH_18"/>
    <property type="match status" value="1"/>
</dbReference>
<evidence type="ECO:0000313" key="5">
    <source>
        <dbReference type="EMBL" id="KAJ03447.1"/>
    </source>
</evidence>
<protein>
    <submittedName>
        <fullName evidence="5">AraC family transcriptional regulator</fullName>
    </submittedName>
</protein>
<dbReference type="GO" id="GO:0043565">
    <property type="term" value="F:sequence-specific DNA binding"/>
    <property type="evidence" value="ECO:0007669"/>
    <property type="project" value="InterPro"/>
</dbReference>
<dbReference type="eggNOG" id="COG2207">
    <property type="taxonomic scope" value="Bacteria"/>
</dbReference>
<keyword evidence="1" id="KW-0805">Transcription regulation</keyword>
<evidence type="ECO:0000313" key="6">
    <source>
        <dbReference type="Proteomes" id="UP000027337"/>
    </source>
</evidence>
<dbReference type="Gene3D" id="1.10.10.60">
    <property type="entry name" value="Homeodomain-like"/>
    <property type="match status" value="1"/>
</dbReference>
<sequence>MISTATDIQVLTLAQLSGGQDWQLQLAHDRSHHLLVWITRGQGRALLDGLRRGIGAHNALWVPAGALFSMDMGRQSMGQAVLIPQGTPLRLPEMPRHLRIRDVTTQSELTALIEAAQREQSQQRPLRQDALEAHTALISVWLRRQIMQDEHVPDRRNAAGRLSQRYCNLLSAGYQTGASMAAYADELGVTSTHLTRAVKSATGKTAADLLTERVLHAGRSLLQETTEPAKDIARHLGFGSAAYFTRFIQHHTGMPPSKLRQGAH</sequence>
<dbReference type="Proteomes" id="UP000027337">
    <property type="component" value="Unassembled WGS sequence"/>
</dbReference>
<dbReference type="SMART" id="SM00342">
    <property type="entry name" value="HTH_ARAC"/>
    <property type="match status" value="1"/>
</dbReference>
<dbReference type="InterPro" id="IPR009057">
    <property type="entry name" value="Homeodomain-like_sf"/>
</dbReference>
<keyword evidence="2" id="KW-0238">DNA-binding</keyword>
<evidence type="ECO:0000256" key="2">
    <source>
        <dbReference type="ARBA" id="ARBA00023125"/>
    </source>
</evidence>
<evidence type="ECO:0000256" key="3">
    <source>
        <dbReference type="ARBA" id="ARBA00023163"/>
    </source>
</evidence>
<dbReference type="SUPFAM" id="SSF51215">
    <property type="entry name" value="Regulatory protein AraC"/>
    <property type="match status" value="1"/>
</dbReference>
<dbReference type="RefSeq" id="WP_037907391.1">
    <property type="nucleotide sequence ID" value="NZ_JEMU01000006.1"/>
</dbReference>
<comment type="caution">
    <text evidence="5">The sequence shown here is derived from an EMBL/GenBank/DDBJ whole genome shotgun (WGS) entry which is preliminary data.</text>
</comment>
<keyword evidence="3" id="KW-0804">Transcription</keyword>
<evidence type="ECO:0000259" key="4">
    <source>
        <dbReference type="PROSITE" id="PS01124"/>
    </source>
</evidence>
<organism evidence="5 6">
    <name type="scientific">Sulfitobacter mediterraneus</name>
    <dbReference type="NCBI Taxonomy" id="83219"/>
    <lineage>
        <taxon>Bacteria</taxon>
        <taxon>Pseudomonadati</taxon>
        <taxon>Pseudomonadota</taxon>
        <taxon>Alphaproteobacteria</taxon>
        <taxon>Rhodobacterales</taxon>
        <taxon>Roseobacteraceae</taxon>
        <taxon>Sulfitobacter</taxon>
    </lineage>
</organism>
<dbReference type="AlphaFoldDB" id="A0A061SRC0"/>
<dbReference type="GO" id="GO:0003700">
    <property type="term" value="F:DNA-binding transcription factor activity"/>
    <property type="evidence" value="ECO:0007669"/>
    <property type="project" value="InterPro"/>
</dbReference>
<evidence type="ECO:0000256" key="1">
    <source>
        <dbReference type="ARBA" id="ARBA00023015"/>
    </source>
</evidence>
<keyword evidence="6" id="KW-1185">Reference proteome</keyword>
<accession>A0A061SRC0</accession>
<dbReference type="PANTHER" id="PTHR43280">
    <property type="entry name" value="ARAC-FAMILY TRANSCRIPTIONAL REGULATOR"/>
    <property type="match status" value="1"/>
</dbReference>
<reference evidence="5 6" key="1">
    <citation type="journal article" date="2014" name="Genome Announc.">
        <title>Draft Genome Sequences of Two Isolates of the Roseobacter Group, Sulfitobacter sp. Strains 3SOLIMAR09 and 1FIGIMAR09, from Harbors of Mallorca Island (Mediterranean Sea).</title>
        <authorList>
            <person name="Mas-Llado M."/>
            <person name="Pina-Villalonga J.M."/>
            <person name="Brunet-Galmes I."/>
            <person name="Nogales B."/>
            <person name="Bosch R."/>
        </authorList>
    </citation>
    <scope>NUCLEOTIDE SEQUENCE [LARGE SCALE GENOMIC DNA]</scope>
    <source>
        <strain evidence="5 6">1FIGIMAR09</strain>
    </source>
</reference>